<dbReference type="Proteomes" id="UP000823775">
    <property type="component" value="Unassembled WGS sequence"/>
</dbReference>
<proteinExistence type="predicted"/>
<comment type="caution">
    <text evidence="1">The sequence shown here is derived from an EMBL/GenBank/DDBJ whole genome shotgun (WGS) entry which is preliminary data.</text>
</comment>
<feature type="non-terminal residue" evidence="1">
    <location>
        <position position="1"/>
    </location>
</feature>
<protein>
    <submittedName>
        <fullName evidence="1">Uncharacterized protein</fullName>
    </submittedName>
</protein>
<gene>
    <name evidence="1" type="ORF">HAX54_034815</name>
</gene>
<organism evidence="1 2">
    <name type="scientific">Datura stramonium</name>
    <name type="common">Jimsonweed</name>
    <name type="synonym">Common thornapple</name>
    <dbReference type="NCBI Taxonomy" id="4076"/>
    <lineage>
        <taxon>Eukaryota</taxon>
        <taxon>Viridiplantae</taxon>
        <taxon>Streptophyta</taxon>
        <taxon>Embryophyta</taxon>
        <taxon>Tracheophyta</taxon>
        <taxon>Spermatophyta</taxon>
        <taxon>Magnoliopsida</taxon>
        <taxon>eudicotyledons</taxon>
        <taxon>Gunneridae</taxon>
        <taxon>Pentapetalae</taxon>
        <taxon>asterids</taxon>
        <taxon>lamiids</taxon>
        <taxon>Solanales</taxon>
        <taxon>Solanaceae</taxon>
        <taxon>Solanoideae</taxon>
        <taxon>Datureae</taxon>
        <taxon>Datura</taxon>
    </lineage>
</organism>
<dbReference type="EMBL" id="JACEIK010004502">
    <property type="protein sequence ID" value="MCD9645689.1"/>
    <property type="molecule type" value="Genomic_DNA"/>
</dbReference>
<keyword evidence="2" id="KW-1185">Reference proteome</keyword>
<name>A0ABS8VFQ4_DATST</name>
<accession>A0ABS8VFQ4</accession>
<evidence type="ECO:0000313" key="2">
    <source>
        <dbReference type="Proteomes" id="UP000823775"/>
    </source>
</evidence>
<sequence length="71" mass="7786">FLFLVEVGNPFWQLREYPWRAARFIAQVGKVPCAYGSATQGMTRAPCCEGVAGASRLLGCCIAAASRDWLF</sequence>
<evidence type="ECO:0000313" key="1">
    <source>
        <dbReference type="EMBL" id="MCD9645689.1"/>
    </source>
</evidence>
<reference evidence="1 2" key="1">
    <citation type="journal article" date="2021" name="BMC Genomics">
        <title>Datura genome reveals duplications of psychoactive alkaloid biosynthetic genes and high mutation rate following tissue culture.</title>
        <authorList>
            <person name="Rajewski A."/>
            <person name="Carter-House D."/>
            <person name="Stajich J."/>
            <person name="Litt A."/>
        </authorList>
    </citation>
    <scope>NUCLEOTIDE SEQUENCE [LARGE SCALE GENOMIC DNA]</scope>
    <source>
        <strain evidence="1">AR-01</strain>
    </source>
</reference>